<dbReference type="GO" id="GO:0042744">
    <property type="term" value="P:hydrogen peroxide catabolic process"/>
    <property type="evidence" value="ECO:0007669"/>
    <property type="project" value="UniProtKB-KW"/>
</dbReference>
<feature type="binding site" evidence="13">
    <location>
        <position position="89"/>
    </location>
    <ligand>
        <name>Ca(2+)</name>
        <dbReference type="ChEBI" id="CHEBI:29108"/>
        <label>1</label>
    </ligand>
</feature>
<evidence type="ECO:0000256" key="1">
    <source>
        <dbReference type="ARBA" id="ARBA00000189"/>
    </source>
</evidence>
<feature type="chain" id="PRO_5043474001" description="peroxidase" evidence="17">
    <location>
        <begin position="26"/>
        <end position="162"/>
    </location>
</feature>
<comment type="cofactor">
    <cofactor evidence="13">
        <name>Ca(2+)</name>
        <dbReference type="ChEBI" id="CHEBI:29108"/>
    </cofactor>
    <text evidence="13">Binds 2 calcium ions per subunit.</text>
</comment>
<evidence type="ECO:0000256" key="16">
    <source>
        <dbReference type="RuleBase" id="RU004241"/>
    </source>
</evidence>
<feature type="site" description="Transition state stabilizer" evidence="14">
    <location>
        <position position="63"/>
    </location>
</feature>
<dbReference type="EMBL" id="JAQQAF010000004">
    <property type="protein sequence ID" value="KAJ8491100.1"/>
    <property type="molecule type" value="Genomic_DNA"/>
</dbReference>
<keyword evidence="9" id="KW-0560">Oxidoreductase</keyword>
<keyword evidence="11" id="KW-0376">Hydrogen peroxide</keyword>
<dbReference type="AlphaFoldDB" id="A0AAV8QXY9"/>
<evidence type="ECO:0000256" key="12">
    <source>
        <dbReference type="PIRSR" id="PIRSR600823-1"/>
    </source>
</evidence>
<reference evidence="19 20" key="1">
    <citation type="submission" date="2022-12" db="EMBL/GenBank/DDBJ databases">
        <title>Chromosome-scale assembly of the Ensete ventricosum genome.</title>
        <authorList>
            <person name="Dussert Y."/>
            <person name="Stocks J."/>
            <person name="Wendawek A."/>
            <person name="Woldeyes F."/>
            <person name="Nichols R.A."/>
            <person name="Borrell J.S."/>
        </authorList>
    </citation>
    <scope>NUCLEOTIDE SEQUENCE [LARGE SCALE GENOMIC DNA]</scope>
    <source>
        <strain evidence="20">cv. Maze</strain>
        <tissue evidence="19">Seeds</tissue>
    </source>
</reference>
<feature type="binding site" evidence="13">
    <location>
        <position position="75"/>
    </location>
    <ligand>
        <name>Ca(2+)</name>
        <dbReference type="ChEBI" id="CHEBI:29108"/>
        <label>1</label>
    </ligand>
</feature>
<feature type="disulfide bond" evidence="15">
    <location>
        <begin position="36"/>
        <end position="117"/>
    </location>
</feature>
<comment type="caution">
    <text evidence="19">The sequence shown here is derived from an EMBL/GenBank/DDBJ whole genome shotgun (WGS) entry which is preliminary data.</text>
</comment>
<dbReference type="InterPro" id="IPR000823">
    <property type="entry name" value="Peroxidase_pln"/>
</dbReference>
<evidence type="ECO:0000256" key="11">
    <source>
        <dbReference type="ARBA" id="ARBA00023324"/>
    </source>
</evidence>
<accession>A0AAV8QXY9</accession>
<evidence type="ECO:0000256" key="10">
    <source>
        <dbReference type="ARBA" id="ARBA00023004"/>
    </source>
</evidence>
<dbReference type="GO" id="GO:0020037">
    <property type="term" value="F:heme binding"/>
    <property type="evidence" value="ECO:0007669"/>
    <property type="project" value="InterPro"/>
</dbReference>
<sequence length="162" mass="17123">MASYALVGSFAALVAVLLLASPATAKLTTLYYQKTCPNVEKIVSDVVTTKQISTPTTAAASLRLFFHDCFVGGCDASVLVSSNAFNRAERDADDNVSLPGDGFDAIVRAKIALELQCPGVVSCADVLALATRELVLMLGGPFYRVRLGRKDALTSTTEYGPL</sequence>
<dbReference type="FunFam" id="1.10.520.10:FF:000008">
    <property type="entry name" value="Peroxidase"/>
    <property type="match status" value="1"/>
</dbReference>
<keyword evidence="6" id="KW-0349">Heme</keyword>
<feature type="active site" description="Proton acceptor" evidence="12">
    <location>
        <position position="67"/>
    </location>
</feature>
<dbReference type="InterPro" id="IPR010255">
    <property type="entry name" value="Haem_peroxidase_sf"/>
</dbReference>
<evidence type="ECO:0000256" key="17">
    <source>
        <dbReference type="SAM" id="SignalP"/>
    </source>
</evidence>
<comment type="similarity">
    <text evidence="16">Belongs to the peroxidase family.</text>
</comment>
<keyword evidence="20" id="KW-1185">Reference proteome</keyword>
<evidence type="ECO:0000256" key="5">
    <source>
        <dbReference type="ARBA" id="ARBA00022559"/>
    </source>
</evidence>
<dbReference type="GO" id="GO:0046872">
    <property type="term" value="F:metal ion binding"/>
    <property type="evidence" value="ECO:0007669"/>
    <property type="project" value="UniProtKB-KW"/>
</dbReference>
<feature type="domain" description="Plant heme peroxidase family profile" evidence="18">
    <location>
        <begin position="26"/>
        <end position="162"/>
    </location>
</feature>
<dbReference type="GO" id="GO:0006979">
    <property type="term" value="P:response to oxidative stress"/>
    <property type="evidence" value="ECO:0007669"/>
    <property type="project" value="InterPro"/>
</dbReference>
<feature type="binding site" evidence="13">
    <location>
        <position position="73"/>
    </location>
    <ligand>
        <name>Ca(2+)</name>
        <dbReference type="ChEBI" id="CHEBI:29108"/>
        <label>1</label>
    </ligand>
</feature>
<dbReference type="PROSITE" id="PS50873">
    <property type="entry name" value="PEROXIDASE_4"/>
    <property type="match status" value="1"/>
</dbReference>
<dbReference type="PANTHER" id="PTHR31517">
    <property type="match status" value="1"/>
</dbReference>
<dbReference type="GO" id="GO:0140825">
    <property type="term" value="F:lactoperoxidase activity"/>
    <property type="evidence" value="ECO:0007669"/>
    <property type="project" value="UniProtKB-EC"/>
</dbReference>
<evidence type="ECO:0000256" key="3">
    <source>
        <dbReference type="ARBA" id="ARBA00002322"/>
    </source>
</evidence>
<gene>
    <name evidence="19" type="ORF">OPV22_012821</name>
</gene>
<organism evidence="19 20">
    <name type="scientific">Ensete ventricosum</name>
    <name type="common">Abyssinian banana</name>
    <name type="synonym">Musa ensete</name>
    <dbReference type="NCBI Taxonomy" id="4639"/>
    <lineage>
        <taxon>Eukaryota</taxon>
        <taxon>Viridiplantae</taxon>
        <taxon>Streptophyta</taxon>
        <taxon>Embryophyta</taxon>
        <taxon>Tracheophyta</taxon>
        <taxon>Spermatophyta</taxon>
        <taxon>Magnoliopsida</taxon>
        <taxon>Liliopsida</taxon>
        <taxon>Zingiberales</taxon>
        <taxon>Musaceae</taxon>
        <taxon>Ensete</taxon>
    </lineage>
</organism>
<evidence type="ECO:0000313" key="20">
    <source>
        <dbReference type="Proteomes" id="UP001222027"/>
    </source>
</evidence>
<evidence type="ECO:0000256" key="2">
    <source>
        <dbReference type="ARBA" id="ARBA00001970"/>
    </source>
</evidence>
<dbReference type="Proteomes" id="UP001222027">
    <property type="component" value="Unassembled WGS sequence"/>
</dbReference>
<name>A0AAV8QXY9_ENSVE</name>
<keyword evidence="15" id="KW-1015">Disulfide bond</keyword>
<keyword evidence="17" id="KW-0732">Signal</keyword>
<dbReference type="InterPro" id="IPR002016">
    <property type="entry name" value="Haem_peroxidase"/>
</dbReference>
<evidence type="ECO:0000256" key="9">
    <source>
        <dbReference type="ARBA" id="ARBA00023002"/>
    </source>
</evidence>
<evidence type="ECO:0000256" key="13">
    <source>
        <dbReference type="PIRSR" id="PIRSR600823-3"/>
    </source>
</evidence>
<keyword evidence="10" id="KW-0408">Iron</keyword>
<feature type="binding site" evidence="13">
    <location>
        <position position="68"/>
    </location>
    <ligand>
        <name>Ca(2+)</name>
        <dbReference type="ChEBI" id="CHEBI:29108"/>
        <label>1</label>
    </ligand>
</feature>
<evidence type="ECO:0000256" key="14">
    <source>
        <dbReference type="PIRSR" id="PIRSR600823-4"/>
    </source>
</evidence>
<keyword evidence="8 13" id="KW-0106">Calcium</keyword>
<dbReference type="SUPFAM" id="SSF48113">
    <property type="entry name" value="Heme-dependent peroxidases"/>
    <property type="match status" value="1"/>
</dbReference>
<feature type="binding site" evidence="13">
    <location>
        <position position="77"/>
    </location>
    <ligand>
        <name>Ca(2+)</name>
        <dbReference type="ChEBI" id="CHEBI:29108"/>
        <label>1</label>
    </ligand>
</feature>
<dbReference type="InterPro" id="IPR019794">
    <property type="entry name" value="Peroxidases_AS"/>
</dbReference>
<dbReference type="PRINTS" id="PR00461">
    <property type="entry name" value="PLPEROXIDASE"/>
</dbReference>
<evidence type="ECO:0000256" key="15">
    <source>
        <dbReference type="PIRSR" id="PIRSR600823-5"/>
    </source>
</evidence>
<evidence type="ECO:0000259" key="18">
    <source>
        <dbReference type="PROSITE" id="PS50873"/>
    </source>
</evidence>
<comment type="cofactor">
    <cofactor evidence="2">
        <name>heme b</name>
        <dbReference type="ChEBI" id="CHEBI:60344"/>
    </cofactor>
</comment>
<dbReference type="PROSITE" id="PS00436">
    <property type="entry name" value="PEROXIDASE_2"/>
    <property type="match status" value="1"/>
</dbReference>
<proteinExistence type="inferred from homology"/>
<keyword evidence="7 13" id="KW-0479">Metal-binding</keyword>
<feature type="binding site" evidence="13">
    <location>
        <position position="71"/>
    </location>
    <ligand>
        <name>Ca(2+)</name>
        <dbReference type="ChEBI" id="CHEBI:29108"/>
        <label>1</label>
    </ligand>
</feature>
<evidence type="ECO:0000256" key="6">
    <source>
        <dbReference type="ARBA" id="ARBA00022617"/>
    </source>
</evidence>
<evidence type="ECO:0000256" key="7">
    <source>
        <dbReference type="ARBA" id="ARBA00022723"/>
    </source>
</evidence>
<feature type="disulfide bond" evidence="15">
    <location>
        <begin position="69"/>
        <end position="74"/>
    </location>
</feature>
<evidence type="ECO:0000256" key="4">
    <source>
        <dbReference type="ARBA" id="ARBA00012313"/>
    </source>
</evidence>
<evidence type="ECO:0000256" key="8">
    <source>
        <dbReference type="ARBA" id="ARBA00022837"/>
    </source>
</evidence>
<keyword evidence="5" id="KW-0575">Peroxidase</keyword>
<dbReference type="EC" id="1.11.1.7" evidence="4"/>
<dbReference type="Gene3D" id="1.10.520.10">
    <property type="match status" value="1"/>
</dbReference>
<evidence type="ECO:0000313" key="19">
    <source>
        <dbReference type="EMBL" id="KAJ8491100.1"/>
    </source>
</evidence>
<dbReference type="PRINTS" id="PR00458">
    <property type="entry name" value="PEROXIDASE"/>
</dbReference>
<dbReference type="Pfam" id="PF00141">
    <property type="entry name" value="peroxidase"/>
    <property type="match status" value="1"/>
</dbReference>
<feature type="signal peptide" evidence="17">
    <location>
        <begin position="1"/>
        <end position="25"/>
    </location>
</feature>
<protein>
    <recommendedName>
        <fullName evidence="4">peroxidase</fullName>
        <ecNumber evidence="4">1.11.1.7</ecNumber>
    </recommendedName>
</protein>
<comment type="catalytic activity">
    <reaction evidence="1">
        <text>2 a phenolic donor + H2O2 = 2 a phenolic radical donor + 2 H2O</text>
        <dbReference type="Rhea" id="RHEA:56136"/>
        <dbReference type="ChEBI" id="CHEBI:15377"/>
        <dbReference type="ChEBI" id="CHEBI:16240"/>
        <dbReference type="ChEBI" id="CHEBI:139520"/>
        <dbReference type="ChEBI" id="CHEBI:139521"/>
        <dbReference type="EC" id="1.11.1.7"/>
    </reaction>
</comment>
<dbReference type="PANTHER" id="PTHR31517:SF17">
    <property type="entry name" value="PEROXIDASE 6"/>
    <property type="match status" value="1"/>
</dbReference>
<comment type="function">
    <text evidence="3">Removal of H(2)O(2), oxidation of toxic reductants, biosynthesis and degradation of lignin, suberization, auxin catabolism, response to environmental stresses such as wounding, pathogen attack and oxidative stress. These functions might be dependent on each isozyme/isoform in each plant tissue.</text>
</comment>